<dbReference type="PANTHER" id="PTHR33121">
    <property type="entry name" value="CYCLIC DI-GMP PHOSPHODIESTERASE PDEF"/>
    <property type="match status" value="1"/>
</dbReference>
<evidence type="ECO:0000259" key="2">
    <source>
        <dbReference type="PROSITE" id="PS50113"/>
    </source>
</evidence>
<organism evidence="5 6">
    <name type="scientific">Persephonella marina (strain DSM 14350 / EX-H1)</name>
    <dbReference type="NCBI Taxonomy" id="123214"/>
    <lineage>
        <taxon>Bacteria</taxon>
        <taxon>Pseudomonadati</taxon>
        <taxon>Aquificota</taxon>
        <taxon>Aquificia</taxon>
        <taxon>Aquificales</taxon>
        <taxon>Hydrogenothermaceae</taxon>
        <taxon>Persephonella</taxon>
    </lineage>
</organism>
<dbReference type="NCBIfam" id="TIGR00229">
    <property type="entry name" value="sensory_box"/>
    <property type="match status" value="1"/>
</dbReference>
<dbReference type="InterPro" id="IPR000014">
    <property type="entry name" value="PAS"/>
</dbReference>
<dbReference type="GO" id="GO:0071111">
    <property type="term" value="F:cyclic-guanylate-specific phosphodiesterase activity"/>
    <property type="evidence" value="ECO:0007669"/>
    <property type="project" value="InterPro"/>
</dbReference>
<dbReference type="CDD" id="cd01948">
    <property type="entry name" value="EAL"/>
    <property type="match status" value="1"/>
</dbReference>
<dbReference type="InterPro" id="IPR000700">
    <property type="entry name" value="PAS-assoc_C"/>
</dbReference>
<name>C0QQF8_PERMH</name>
<dbReference type="PROSITE" id="PS50883">
    <property type="entry name" value="EAL"/>
    <property type="match status" value="1"/>
</dbReference>
<dbReference type="PANTHER" id="PTHR33121:SF79">
    <property type="entry name" value="CYCLIC DI-GMP PHOSPHODIESTERASE PDED-RELATED"/>
    <property type="match status" value="1"/>
</dbReference>
<dbReference type="EMBL" id="CP001230">
    <property type="protein sequence ID" value="ACO03466.1"/>
    <property type="molecule type" value="Genomic_DNA"/>
</dbReference>
<evidence type="ECO:0000259" key="3">
    <source>
        <dbReference type="PROSITE" id="PS50883"/>
    </source>
</evidence>
<dbReference type="eggNOG" id="COG5001">
    <property type="taxonomic scope" value="Bacteria"/>
</dbReference>
<dbReference type="OrthoDB" id="7057390at2"/>
<dbReference type="SMART" id="SM00086">
    <property type="entry name" value="PAC"/>
    <property type="match status" value="2"/>
</dbReference>
<evidence type="ECO:0000313" key="6">
    <source>
        <dbReference type="Proteomes" id="UP000001366"/>
    </source>
</evidence>
<dbReference type="SUPFAM" id="SSF55073">
    <property type="entry name" value="Nucleotide cyclase"/>
    <property type="match status" value="1"/>
</dbReference>
<feature type="domain" description="PAS" evidence="1">
    <location>
        <begin position="128"/>
        <end position="174"/>
    </location>
</feature>
<keyword evidence="6" id="KW-1185">Reference proteome</keyword>
<dbReference type="SUPFAM" id="SSF55785">
    <property type="entry name" value="PYP-like sensor domain (PAS domain)"/>
    <property type="match status" value="2"/>
</dbReference>
<dbReference type="HOGENOM" id="CLU_000445_70_50_0"/>
<dbReference type="CDD" id="cd00130">
    <property type="entry name" value="PAS"/>
    <property type="match status" value="1"/>
</dbReference>
<dbReference type="Gene3D" id="3.30.70.270">
    <property type="match status" value="1"/>
</dbReference>
<dbReference type="InterPro" id="IPR001610">
    <property type="entry name" value="PAC"/>
</dbReference>
<dbReference type="InterPro" id="IPR035919">
    <property type="entry name" value="EAL_sf"/>
</dbReference>
<evidence type="ECO:0000259" key="1">
    <source>
        <dbReference type="PROSITE" id="PS50112"/>
    </source>
</evidence>
<proteinExistence type="predicted"/>
<dbReference type="RefSeq" id="WP_012675705.1">
    <property type="nucleotide sequence ID" value="NC_012440.1"/>
</dbReference>
<dbReference type="NCBIfam" id="TIGR00254">
    <property type="entry name" value="GGDEF"/>
    <property type="match status" value="1"/>
</dbReference>
<dbReference type="STRING" id="123214.PERMA_1119"/>
<dbReference type="AlphaFoldDB" id="C0QQF8"/>
<dbReference type="KEGG" id="pmx:PERMA_1119"/>
<dbReference type="CDD" id="cd01949">
    <property type="entry name" value="GGDEF"/>
    <property type="match status" value="1"/>
</dbReference>
<dbReference type="InterPro" id="IPR043128">
    <property type="entry name" value="Rev_trsase/Diguanyl_cyclase"/>
</dbReference>
<accession>C0QQF8</accession>
<reference evidence="5 6" key="1">
    <citation type="journal article" date="2009" name="J. Bacteriol.">
        <title>Complete and draft genome sequences of six members of the Aquificales.</title>
        <authorList>
            <person name="Reysenbach A.L."/>
            <person name="Hamamura N."/>
            <person name="Podar M."/>
            <person name="Griffiths E."/>
            <person name="Ferreira S."/>
            <person name="Hochstein R."/>
            <person name="Heidelberg J."/>
            <person name="Johnson J."/>
            <person name="Mead D."/>
            <person name="Pohorille A."/>
            <person name="Sarmiento M."/>
            <person name="Schweighofer K."/>
            <person name="Seshadri R."/>
            <person name="Voytek M.A."/>
        </authorList>
    </citation>
    <scope>NUCLEOTIDE SEQUENCE [LARGE SCALE GENOMIC DNA]</scope>
    <source>
        <strain evidence="6">DSM 14350 / EX-H1</strain>
    </source>
</reference>
<dbReference type="InterPro" id="IPR001633">
    <property type="entry name" value="EAL_dom"/>
</dbReference>
<dbReference type="PROSITE" id="PS50112">
    <property type="entry name" value="PAS"/>
    <property type="match status" value="1"/>
</dbReference>
<dbReference type="InterPro" id="IPR050706">
    <property type="entry name" value="Cyclic-di-GMP_PDE-like"/>
</dbReference>
<dbReference type="InterPro" id="IPR035965">
    <property type="entry name" value="PAS-like_dom_sf"/>
</dbReference>
<dbReference type="Proteomes" id="UP000001366">
    <property type="component" value="Chromosome"/>
</dbReference>
<dbReference type="PaxDb" id="123214-PERMA_1119"/>
<feature type="domain" description="GGDEF" evidence="4">
    <location>
        <begin position="280"/>
        <end position="408"/>
    </location>
</feature>
<dbReference type="Gene3D" id="3.20.20.450">
    <property type="entry name" value="EAL domain"/>
    <property type="match status" value="1"/>
</dbReference>
<dbReference type="SMART" id="SM00052">
    <property type="entry name" value="EAL"/>
    <property type="match status" value="1"/>
</dbReference>
<dbReference type="SUPFAM" id="SSF141868">
    <property type="entry name" value="EAL domain-like"/>
    <property type="match status" value="1"/>
</dbReference>
<dbReference type="SMART" id="SM00267">
    <property type="entry name" value="GGDEF"/>
    <property type="match status" value="1"/>
</dbReference>
<gene>
    <name evidence="5" type="ordered locus">PERMA_1119</name>
</gene>
<evidence type="ECO:0000259" key="4">
    <source>
        <dbReference type="PROSITE" id="PS50887"/>
    </source>
</evidence>
<dbReference type="Pfam" id="PF00563">
    <property type="entry name" value="EAL"/>
    <property type="match status" value="1"/>
</dbReference>
<dbReference type="Pfam" id="PF00990">
    <property type="entry name" value="GGDEF"/>
    <property type="match status" value="1"/>
</dbReference>
<dbReference type="PROSITE" id="PS50113">
    <property type="entry name" value="PAC"/>
    <property type="match status" value="1"/>
</dbReference>
<feature type="domain" description="EAL" evidence="3">
    <location>
        <begin position="419"/>
        <end position="656"/>
    </location>
</feature>
<feature type="domain" description="PAC" evidence="2">
    <location>
        <begin position="197"/>
        <end position="249"/>
    </location>
</feature>
<dbReference type="Gene3D" id="3.30.450.20">
    <property type="entry name" value="PAS domain"/>
    <property type="match status" value="2"/>
</dbReference>
<protein>
    <submittedName>
        <fullName evidence="5">Ggdef family protein</fullName>
    </submittedName>
</protein>
<dbReference type="InterPro" id="IPR000160">
    <property type="entry name" value="GGDEF_dom"/>
</dbReference>
<dbReference type="InterPro" id="IPR029787">
    <property type="entry name" value="Nucleotide_cyclase"/>
</dbReference>
<dbReference type="PROSITE" id="PS50887">
    <property type="entry name" value="GGDEF"/>
    <property type="match status" value="1"/>
</dbReference>
<sequence>MDNRDRDDLIEKTIVISPQRVIELKDLLFVCDRNESCVLYSEDRYITDRDIEEIYILDSSGNKFKLIDLVNELIEREEDLYSYDFSLVSGDESIPVYLSVSTVHLKDGYKGAVVTVRDITSLRKTEEKLNLYEKIFHEAQDGIAVIDSKGRYVIQNVSHRNLTGYSDEEIIGKTPAISIGEKKLKQIIRKVNEQGKFRGIVDLKRKDGTVLNIDLSVFPVKDRKGKTIYYVGIKRDITEIIKREKELENLNRKLEKQLFTDSLTSLPNRLKLIEDIKGSSDPKLAIFNINSFKEINDFYGQEIGDELLKKVGRKINSYVDKDRYTVYKLSGDEFAILSDRDITMDQFSNTIQRIIENIHEEIFICGETEIHIYMTAGYASGKERLISRADMALKYAKQHKKSIQLYSKNLGIEKQYIHNITVMKKIKEALRKNMVTVHFQPVYNNRTGLVESYETLVRLKDTDGSEILPETFFDIAKKSPVYPEITAKIIETIFKKIKDIPHKFSLNLSVRDIENRELTERIFEFLKSYRNDIIFEILESESIRNYRTVSQFIKEVKKLGAQIAIDDFGSGYSNFEFILKLDVDYIKLDSSLIKDIDRNINSQIIVETIVGFAKRLGKKTVAEHVHSEEVFEVVKELDVDFSQGFYFGKPSPNILI</sequence>
<evidence type="ECO:0000313" key="5">
    <source>
        <dbReference type="EMBL" id="ACO03466.1"/>
    </source>
</evidence>
<dbReference type="Pfam" id="PF13426">
    <property type="entry name" value="PAS_9"/>
    <property type="match status" value="1"/>
</dbReference>